<dbReference type="OrthoDB" id="496809at2759"/>
<feature type="region of interest" description="Disordered" evidence="1">
    <location>
        <begin position="299"/>
        <end position="322"/>
    </location>
</feature>
<dbReference type="RefSeq" id="XP_002501936.1">
    <property type="nucleotide sequence ID" value="XM_002501890.1"/>
</dbReference>
<dbReference type="KEGG" id="mis:MICPUN_58184"/>
<evidence type="ECO:0000313" key="3">
    <source>
        <dbReference type="Proteomes" id="UP000002009"/>
    </source>
</evidence>
<reference evidence="2 3" key="1">
    <citation type="journal article" date="2009" name="Science">
        <title>Green evolution and dynamic adaptations revealed by genomes of the marine picoeukaryotes Micromonas.</title>
        <authorList>
            <person name="Worden A.Z."/>
            <person name="Lee J.H."/>
            <person name="Mock T."/>
            <person name="Rouze P."/>
            <person name="Simmons M.P."/>
            <person name="Aerts A.L."/>
            <person name="Allen A.E."/>
            <person name="Cuvelier M.L."/>
            <person name="Derelle E."/>
            <person name="Everett M.V."/>
            <person name="Foulon E."/>
            <person name="Grimwood J."/>
            <person name="Gundlach H."/>
            <person name="Henrissat B."/>
            <person name="Napoli C."/>
            <person name="McDonald S.M."/>
            <person name="Parker M.S."/>
            <person name="Rombauts S."/>
            <person name="Salamov A."/>
            <person name="Von Dassow P."/>
            <person name="Badger J.H."/>
            <person name="Coutinho P.M."/>
            <person name="Demir E."/>
            <person name="Dubchak I."/>
            <person name="Gentemann C."/>
            <person name="Eikrem W."/>
            <person name="Gready J.E."/>
            <person name="John U."/>
            <person name="Lanier W."/>
            <person name="Lindquist E.A."/>
            <person name="Lucas S."/>
            <person name="Mayer K.F."/>
            <person name="Moreau H."/>
            <person name="Not F."/>
            <person name="Otillar R."/>
            <person name="Panaud O."/>
            <person name="Pangilinan J."/>
            <person name="Paulsen I."/>
            <person name="Piegu B."/>
            <person name="Poliakov A."/>
            <person name="Robbens S."/>
            <person name="Schmutz J."/>
            <person name="Toulza E."/>
            <person name="Wyss T."/>
            <person name="Zelensky A."/>
            <person name="Zhou K."/>
            <person name="Armbrust E.V."/>
            <person name="Bhattacharya D."/>
            <person name="Goodenough U.W."/>
            <person name="Van de Peer Y."/>
            <person name="Grigoriev I.V."/>
        </authorList>
    </citation>
    <scope>NUCLEOTIDE SEQUENCE [LARGE SCALE GENOMIC DNA]</scope>
    <source>
        <strain evidence="3">RCC299 / NOUM17</strain>
    </source>
</reference>
<protein>
    <submittedName>
        <fullName evidence="2">Uncharacterized protein</fullName>
    </submittedName>
</protein>
<organism evidence="2 3">
    <name type="scientific">Micromonas commoda (strain RCC299 / NOUM17 / CCMP2709)</name>
    <name type="common">Picoplanktonic green alga</name>
    <dbReference type="NCBI Taxonomy" id="296587"/>
    <lineage>
        <taxon>Eukaryota</taxon>
        <taxon>Viridiplantae</taxon>
        <taxon>Chlorophyta</taxon>
        <taxon>Mamiellophyceae</taxon>
        <taxon>Mamiellales</taxon>
        <taxon>Mamiellaceae</taxon>
        <taxon>Micromonas</taxon>
    </lineage>
</organism>
<dbReference type="AlphaFoldDB" id="C1E4W8"/>
<evidence type="ECO:0000256" key="1">
    <source>
        <dbReference type="SAM" id="MobiDB-lite"/>
    </source>
</evidence>
<proteinExistence type="predicted"/>
<feature type="region of interest" description="Disordered" evidence="1">
    <location>
        <begin position="1"/>
        <end position="55"/>
    </location>
</feature>
<feature type="compositionally biased region" description="Low complexity" evidence="1">
    <location>
        <begin position="1"/>
        <end position="26"/>
    </location>
</feature>
<evidence type="ECO:0000313" key="2">
    <source>
        <dbReference type="EMBL" id="ACO63194.1"/>
    </source>
</evidence>
<dbReference type="GeneID" id="8242818"/>
<gene>
    <name evidence="2" type="ORF">MICPUN_58184</name>
</gene>
<accession>C1E4W8</accession>
<sequence length="322" mass="34164">MPLATASAAVAPARARPVASQRAGAGADRRARLIRRPARSPVPTRATSPAAADPAANADGMYDGTVFFHLYPELKSPKPIFSTFLEGALHCCEVARSHPDYCSAHFHEAIDQDDAIDCKPHGYFNMTLFKCPPAELFERFEDLHECLDIGHMDQIHHPLPCQEVAAIPGPTSAIARVPHGVVRYSERDAVVMVATPRGNNGLDARDWRAWSGADVAAEKAAETFLGASLHRCVDDAAAFEHVVRIELGACDAGAVDACVARARSECGDGAVVGGFRCAFNIEKTGTPAGAMPAVREMQKKKKEAEAAGGVSVADAGKKTGQV</sequence>
<dbReference type="Proteomes" id="UP000002009">
    <property type="component" value="Chromosome 4"/>
</dbReference>
<keyword evidence="3" id="KW-1185">Reference proteome</keyword>
<dbReference type="InParanoid" id="C1E4W8"/>
<dbReference type="OMA" id="RCAFNIE"/>
<name>C1E4W8_MICCC</name>
<dbReference type="EMBL" id="CP001325">
    <property type="protein sequence ID" value="ACO63194.1"/>
    <property type="molecule type" value="Genomic_DNA"/>
</dbReference>